<evidence type="ECO:0000313" key="5">
    <source>
        <dbReference type="Proteomes" id="UP000030905"/>
    </source>
</evidence>
<proteinExistence type="predicted"/>
<evidence type="ECO:0000259" key="1">
    <source>
        <dbReference type="Pfam" id="PF07561"/>
    </source>
</evidence>
<dbReference type="Pfam" id="PF07561">
    <property type="entry name" value="DUF1540"/>
    <property type="match status" value="2"/>
</dbReference>
<keyword evidence="5" id="KW-1185">Reference proteome</keyword>
<dbReference type="GeneID" id="93074887"/>
<feature type="domain" description="DUF1540" evidence="1">
    <location>
        <begin position="6"/>
        <end position="42"/>
    </location>
</feature>
<dbReference type="PATRIC" id="fig|1262449.3.peg.1211"/>
<accession>A0A0H3J4G3</accession>
<gene>
    <name evidence="2" type="ORF">CLPA_c27640</name>
    <name evidence="3" type="ORF">CP6013_00420</name>
</gene>
<dbReference type="KEGG" id="cpae:CPAST_c27640"/>
<dbReference type="RefSeq" id="WP_003442818.1">
    <property type="nucleotide sequence ID" value="NZ_ANZB01000003.1"/>
</dbReference>
<protein>
    <recommendedName>
        <fullName evidence="1">DUF1540 domain-containing protein</fullName>
    </recommendedName>
</protein>
<dbReference type="Proteomes" id="UP000030905">
    <property type="component" value="Chromosome"/>
</dbReference>
<feature type="domain" description="DUF1540" evidence="1">
    <location>
        <begin position="78"/>
        <end position="116"/>
    </location>
</feature>
<dbReference type="KEGG" id="cpat:CLPA_c27640"/>
<dbReference type="EMBL" id="JPGY02000001">
    <property type="protein sequence ID" value="KRU11173.1"/>
    <property type="molecule type" value="Genomic_DNA"/>
</dbReference>
<reference evidence="2 5" key="1">
    <citation type="journal article" date="2015" name="Genome Announc.">
        <title>Complete Genome Sequence of the Nitrogen-Fixing and Solvent-Producing Clostridium pasteurianum DSM 525.</title>
        <authorList>
            <person name="Poehlein A."/>
            <person name="Grosse-Honebrink A."/>
            <person name="Zhang Y."/>
            <person name="Minton N.P."/>
            <person name="Daniel R."/>
        </authorList>
    </citation>
    <scope>NUCLEOTIDE SEQUENCE [LARGE SCALE GENOMIC DNA]</scope>
    <source>
        <strain evidence="2">DSM 525</strain>
        <strain evidence="5">DSM 525 / ATCC 6013</strain>
    </source>
</reference>
<dbReference type="EMBL" id="CP009268">
    <property type="protein sequence ID" value="AJA52819.1"/>
    <property type="molecule type" value="Genomic_DNA"/>
</dbReference>
<evidence type="ECO:0000313" key="3">
    <source>
        <dbReference type="EMBL" id="KRU11173.1"/>
    </source>
</evidence>
<dbReference type="InterPro" id="IPR011437">
    <property type="entry name" value="DUF1540"/>
</dbReference>
<evidence type="ECO:0000313" key="4">
    <source>
        <dbReference type="Proteomes" id="UP000028042"/>
    </source>
</evidence>
<name>A0A0H3J4G3_CLOPA</name>
<dbReference type="eggNOG" id="ENOG5033CPP">
    <property type="taxonomic scope" value="Bacteria"/>
</dbReference>
<reference evidence="3 4" key="3">
    <citation type="journal article" name="Genome Announc.">
        <title>Improved Draft Genome Sequence of Clostridium pasteurianum Strain ATCC 6013 (DSM 525) Using a Hybrid Next-Generation Sequencing Approach.</title>
        <authorList>
            <person name="Pyne M.E."/>
            <person name="Utturkar S."/>
            <person name="Brown S.D."/>
            <person name="Moo-Young M."/>
            <person name="Chung D.A."/>
            <person name="Chou C.P."/>
        </authorList>
    </citation>
    <scope>NUCLEOTIDE SEQUENCE [LARGE SCALE GENOMIC DNA]</scope>
    <source>
        <strain evidence="3 4">ATCC 6013</strain>
    </source>
</reference>
<sequence>MPNLICSAINCLNNIDGLCTARIIHITGKDINSNNKTYCNTFRYRTLKNSLTNLRNTNLLGEIKQIFNKDSIVMSPKITCEINRCGYNFRGECISLKVQIYGINCNSDQCTECETFNEGNF</sequence>
<organism evidence="2 5">
    <name type="scientific">Clostridium pasteurianum DSM 525 = ATCC 6013</name>
    <dbReference type="NCBI Taxonomy" id="1262449"/>
    <lineage>
        <taxon>Bacteria</taxon>
        <taxon>Bacillati</taxon>
        <taxon>Bacillota</taxon>
        <taxon>Clostridia</taxon>
        <taxon>Eubacteriales</taxon>
        <taxon>Clostridiaceae</taxon>
        <taxon>Clostridium</taxon>
    </lineage>
</organism>
<reference evidence="3" key="2">
    <citation type="submission" date="2015-10" db="EMBL/GenBank/DDBJ databases">
        <title>Improved Draft Genome Sequence of Clostridium pasteurianum Strain ATCC 6013 (DSM 525) Using a Hybrid Next-Generation Sequencing Approach.</title>
        <authorList>
            <person name="Pyne M.E."/>
            <person name="Utturkar S.M."/>
            <person name="Brown S.D."/>
            <person name="Moo-Young M."/>
            <person name="Chung D.A."/>
            <person name="Chou P.C."/>
        </authorList>
    </citation>
    <scope>NUCLEOTIDE SEQUENCE</scope>
    <source>
        <strain evidence="3">ATCC 6013</strain>
    </source>
</reference>
<dbReference type="AlphaFoldDB" id="A0A0H3J4G3"/>
<evidence type="ECO:0000313" key="2">
    <source>
        <dbReference type="EMBL" id="AJA52819.1"/>
    </source>
</evidence>
<dbReference type="Proteomes" id="UP000028042">
    <property type="component" value="Unassembled WGS sequence"/>
</dbReference>